<comment type="caution">
    <text evidence="3">The sequence shown here is derived from an EMBL/GenBank/DDBJ whole genome shotgun (WGS) entry which is preliminary data.</text>
</comment>
<dbReference type="Gene3D" id="3.30.70.940">
    <property type="entry name" value="NusG, N-terminal domain"/>
    <property type="match status" value="1"/>
</dbReference>
<evidence type="ECO:0000313" key="4">
    <source>
        <dbReference type="Proteomes" id="UP001595387"/>
    </source>
</evidence>
<name>A0ABV7A3H5_9BACI</name>
<dbReference type="RefSeq" id="WP_390303445.1">
    <property type="nucleotide sequence ID" value="NZ_JBHRRZ010000008.1"/>
</dbReference>
<dbReference type="SMART" id="SM00738">
    <property type="entry name" value="NGN"/>
    <property type="match status" value="1"/>
</dbReference>
<reference evidence="4" key="1">
    <citation type="journal article" date="2019" name="Int. J. Syst. Evol. Microbiol.">
        <title>The Global Catalogue of Microorganisms (GCM) 10K type strain sequencing project: providing services to taxonomists for standard genome sequencing and annotation.</title>
        <authorList>
            <consortium name="The Broad Institute Genomics Platform"/>
            <consortium name="The Broad Institute Genome Sequencing Center for Infectious Disease"/>
            <person name="Wu L."/>
            <person name="Ma J."/>
        </authorList>
    </citation>
    <scope>NUCLEOTIDE SEQUENCE [LARGE SCALE GENOMIC DNA]</scope>
    <source>
        <strain evidence="4">KCTC 13193</strain>
    </source>
</reference>
<dbReference type="SUPFAM" id="SSF82679">
    <property type="entry name" value="N-utilization substance G protein NusG, N-terminal domain"/>
    <property type="match status" value="1"/>
</dbReference>
<dbReference type="Proteomes" id="UP001595387">
    <property type="component" value="Unassembled WGS sequence"/>
</dbReference>
<evidence type="ECO:0000259" key="2">
    <source>
        <dbReference type="SMART" id="SM00738"/>
    </source>
</evidence>
<dbReference type="InterPro" id="IPR036735">
    <property type="entry name" value="NGN_dom_sf"/>
</dbReference>
<evidence type="ECO:0000313" key="3">
    <source>
        <dbReference type="EMBL" id="MFC2947559.1"/>
    </source>
</evidence>
<evidence type="ECO:0000256" key="1">
    <source>
        <dbReference type="ARBA" id="ARBA00023163"/>
    </source>
</evidence>
<accession>A0ABV7A3H5</accession>
<dbReference type="EMBL" id="JBHRRZ010000008">
    <property type="protein sequence ID" value="MFC2947559.1"/>
    <property type="molecule type" value="Genomic_DNA"/>
</dbReference>
<organism evidence="3 4">
    <name type="scientific">Virgibacillus sediminis</name>
    <dbReference type="NCBI Taxonomy" id="202260"/>
    <lineage>
        <taxon>Bacteria</taxon>
        <taxon>Bacillati</taxon>
        <taxon>Bacillota</taxon>
        <taxon>Bacilli</taxon>
        <taxon>Bacillales</taxon>
        <taxon>Bacillaceae</taxon>
        <taxon>Virgibacillus</taxon>
    </lineage>
</organism>
<dbReference type="Pfam" id="PF02357">
    <property type="entry name" value="NusG"/>
    <property type="match status" value="1"/>
</dbReference>
<proteinExistence type="predicted"/>
<keyword evidence="1" id="KW-0804">Transcription</keyword>
<gene>
    <name evidence="3" type="ORF">ACFODW_04235</name>
</gene>
<sequence length="297" mass="34455">MSFFAVQVRTGSEIAVKKMLGDLLTRLGDDAVKAIYALETFTQTGKEMDISELTDTDISNHLFVQRIQASLSNLRVAYEEMKASTGASDIMDEYRRQIKHLTARLKNLRPSSKKIGSVLKGYILIELENNFHYLPNHLWHLIKSIPKVSGFPSKMNIPQEEVDAFFEEVEMSPEVELQFNEILSYEEHLEEQNILLERVNQSQDSEERKSLDESLEDMHTDVVEEVKDIKQAPLPMMKRIQAFIKNKREMVRLPVALFRQLYRKEIGTGTHSATWKSPTDFLHRLRRWANYPEAVLE</sequence>
<feature type="domain" description="NusG-like N-terminal" evidence="2">
    <location>
        <begin position="1"/>
        <end position="169"/>
    </location>
</feature>
<keyword evidence="4" id="KW-1185">Reference proteome</keyword>
<dbReference type="InterPro" id="IPR006645">
    <property type="entry name" value="NGN-like_dom"/>
</dbReference>
<protein>
    <submittedName>
        <fullName evidence="3">Transcription termination/antitermination NusG family protein</fullName>
    </submittedName>
</protein>